<dbReference type="InterPro" id="IPR051393">
    <property type="entry name" value="ABC_transporter_permease"/>
</dbReference>
<reference evidence="10" key="1">
    <citation type="submission" date="2018-12" db="EMBL/GenBank/DDBJ databases">
        <title>Tengunoibacter tsumagoiensis gen. nov., sp. nov., Dictyobacter kobayashii sp. nov., D. alpinus sp. nov., and D. joshuensis sp. nov. and description of Dictyobacteraceae fam. nov. within the order Ktedonobacterales isolated from Tengu-no-mugimeshi.</title>
        <authorList>
            <person name="Wang C.M."/>
            <person name="Zheng Y."/>
            <person name="Sakai Y."/>
            <person name="Toyoda A."/>
            <person name="Minakuchi Y."/>
            <person name="Abe K."/>
            <person name="Yokota A."/>
            <person name="Yabe S."/>
        </authorList>
    </citation>
    <scope>NUCLEOTIDE SEQUENCE [LARGE SCALE GENOMIC DNA]</scope>
    <source>
        <strain evidence="10">Uno11</strain>
    </source>
</reference>
<keyword evidence="3" id="KW-1003">Cell membrane</keyword>
<evidence type="ECO:0000256" key="5">
    <source>
        <dbReference type="ARBA" id="ARBA00022989"/>
    </source>
</evidence>
<accession>A0A402ARW3</accession>
<protein>
    <recommendedName>
        <fullName evidence="8">ABC transmembrane type-1 domain-containing protein</fullName>
    </recommendedName>
</protein>
<keyword evidence="5 7" id="KW-1133">Transmembrane helix</keyword>
<dbReference type="RefSeq" id="WP_126553763.1">
    <property type="nucleotide sequence ID" value="NZ_BIFS01000001.1"/>
</dbReference>
<feature type="domain" description="ABC transmembrane type-1" evidence="8">
    <location>
        <begin position="93"/>
        <end position="308"/>
    </location>
</feature>
<keyword evidence="10" id="KW-1185">Reference proteome</keyword>
<dbReference type="CDD" id="cd06261">
    <property type="entry name" value="TM_PBP2"/>
    <property type="match status" value="1"/>
</dbReference>
<dbReference type="SUPFAM" id="SSF161098">
    <property type="entry name" value="MetI-like"/>
    <property type="match status" value="1"/>
</dbReference>
<feature type="transmembrane region" description="Helical" evidence="7">
    <location>
        <begin position="34"/>
        <end position="62"/>
    </location>
</feature>
<dbReference type="OrthoDB" id="9779462at2"/>
<dbReference type="PANTHER" id="PTHR30193:SF37">
    <property type="entry name" value="INNER MEMBRANE ABC TRANSPORTER PERMEASE PROTEIN YCJO"/>
    <property type="match status" value="1"/>
</dbReference>
<name>A0A402ARW3_9CHLR</name>
<dbReference type="Gene3D" id="1.10.3720.10">
    <property type="entry name" value="MetI-like"/>
    <property type="match status" value="1"/>
</dbReference>
<gene>
    <name evidence="9" type="ORF">KDK_56370</name>
</gene>
<dbReference type="GO" id="GO:0005886">
    <property type="term" value="C:plasma membrane"/>
    <property type="evidence" value="ECO:0007669"/>
    <property type="project" value="UniProtKB-SubCell"/>
</dbReference>
<feature type="transmembrane region" description="Helical" evidence="7">
    <location>
        <begin position="98"/>
        <end position="118"/>
    </location>
</feature>
<sequence length="308" mass="35823">MAMEPDFSVTIQSKKKVRHSRLWYIRRWFATGQAYFYLLPAFIVLALFSYGPAAFVFYMSLFKWSFLNQGTQPFIGLTNYVYLFHSSTFWHALQTTLLYVVISVPLQLFLALFLALCLMSGIRAKAFWRLIIFSPFITPLVATTAIWYWMFDPYHGLFDGLLRLLHMRTIDWLGDPHWILLSIILYTTWKSAGFSVVLFMAGLGNIPPDVREAARVDGANSWQILRWITWPLLTPITLVVMLLGPSRPLRCFSQPSCWLDPWEVQAMPPTHWAFISFPRDSLAIPMMDVARLSRWSYLSWCSSFQLCN</sequence>
<dbReference type="AlphaFoldDB" id="A0A402ARW3"/>
<evidence type="ECO:0000256" key="1">
    <source>
        <dbReference type="ARBA" id="ARBA00004651"/>
    </source>
</evidence>
<organism evidence="9 10">
    <name type="scientific">Dictyobacter kobayashii</name>
    <dbReference type="NCBI Taxonomy" id="2014872"/>
    <lineage>
        <taxon>Bacteria</taxon>
        <taxon>Bacillati</taxon>
        <taxon>Chloroflexota</taxon>
        <taxon>Ktedonobacteria</taxon>
        <taxon>Ktedonobacterales</taxon>
        <taxon>Dictyobacteraceae</taxon>
        <taxon>Dictyobacter</taxon>
    </lineage>
</organism>
<keyword evidence="4 7" id="KW-0812">Transmembrane</keyword>
<comment type="similarity">
    <text evidence="7">Belongs to the binding-protein-dependent transport system permease family.</text>
</comment>
<comment type="subcellular location">
    <subcellularLocation>
        <location evidence="1 7">Cell membrane</location>
        <topology evidence="1 7">Multi-pass membrane protein</topology>
    </subcellularLocation>
</comment>
<evidence type="ECO:0000259" key="8">
    <source>
        <dbReference type="PROSITE" id="PS50928"/>
    </source>
</evidence>
<keyword evidence="2 7" id="KW-0813">Transport</keyword>
<dbReference type="InterPro" id="IPR000515">
    <property type="entry name" value="MetI-like"/>
</dbReference>
<feature type="transmembrane region" description="Helical" evidence="7">
    <location>
        <begin position="178"/>
        <end position="203"/>
    </location>
</feature>
<evidence type="ECO:0000256" key="7">
    <source>
        <dbReference type="RuleBase" id="RU363032"/>
    </source>
</evidence>
<dbReference type="GO" id="GO:0055085">
    <property type="term" value="P:transmembrane transport"/>
    <property type="evidence" value="ECO:0007669"/>
    <property type="project" value="InterPro"/>
</dbReference>
<comment type="caution">
    <text evidence="9">The sequence shown here is derived from an EMBL/GenBank/DDBJ whole genome shotgun (WGS) entry which is preliminary data.</text>
</comment>
<dbReference type="Proteomes" id="UP000287188">
    <property type="component" value="Unassembled WGS sequence"/>
</dbReference>
<evidence type="ECO:0000256" key="2">
    <source>
        <dbReference type="ARBA" id="ARBA00022448"/>
    </source>
</evidence>
<evidence type="ECO:0000256" key="4">
    <source>
        <dbReference type="ARBA" id="ARBA00022692"/>
    </source>
</evidence>
<proteinExistence type="inferred from homology"/>
<evidence type="ECO:0000313" key="10">
    <source>
        <dbReference type="Proteomes" id="UP000287188"/>
    </source>
</evidence>
<feature type="transmembrane region" description="Helical" evidence="7">
    <location>
        <begin position="130"/>
        <end position="150"/>
    </location>
</feature>
<dbReference type="InterPro" id="IPR035906">
    <property type="entry name" value="MetI-like_sf"/>
</dbReference>
<dbReference type="PANTHER" id="PTHR30193">
    <property type="entry name" value="ABC TRANSPORTER PERMEASE PROTEIN"/>
    <property type="match status" value="1"/>
</dbReference>
<keyword evidence="6 7" id="KW-0472">Membrane</keyword>
<dbReference type="PROSITE" id="PS50928">
    <property type="entry name" value="ABC_TM1"/>
    <property type="match status" value="1"/>
</dbReference>
<feature type="transmembrane region" description="Helical" evidence="7">
    <location>
        <begin position="224"/>
        <end position="244"/>
    </location>
</feature>
<evidence type="ECO:0000313" key="9">
    <source>
        <dbReference type="EMBL" id="GCE21837.1"/>
    </source>
</evidence>
<dbReference type="Pfam" id="PF00528">
    <property type="entry name" value="BPD_transp_1"/>
    <property type="match status" value="1"/>
</dbReference>
<evidence type="ECO:0000256" key="3">
    <source>
        <dbReference type="ARBA" id="ARBA00022475"/>
    </source>
</evidence>
<dbReference type="EMBL" id="BIFS01000001">
    <property type="protein sequence ID" value="GCE21837.1"/>
    <property type="molecule type" value="Genomic_DNA"/>
</dbReference>
<evidence type="ECO:0000256" key="6">
    <source>
        <dbReference type="ARBA" id="ARBA00023136"/>
    </source>
</evidence>